<dbReference type="RefSeq" id="WP_159552265.1">
    <property type="nucleotide sequence ID" value="NZ_CP035042.1"/>
</dbReference>
<dbReference type="Proteomes" id="UP000464013">
    <property type="component" value="Chromosome"/>
</dbReference>
<feature type="region of interest" description="Disordered" evidence="1">
    <location>
        <begin position="191"/>
        <end position="219"/>
    </location>
</feature>
<sequence length="219" mass="23968">MEYRLNAAAGMQDDDWRPYTRIVGVAWSGDTGTVDFFQAELNAMAAGRRLVALLNQLHEAGISINVISHSLGARVILTALNILGEQDHYQVLDNLYLWQPAVADNALVNDPSQDSHPLGMGIFPDAHKAVRNVVVLLSQEDGILGPPPADTRSFWRQLAERDQAIRGALWLLETLGADDWLDELIGRQAVPTARNGGCSPAACRRPSPSTTSTRRRPIP</sequence>
<dbReference type="KEGG" id="htx:EKK97_12405"/>
<organism evidence="2 3">
    <name type="scientific">Billgrantia tianxiuensis</name>
    <dbReference type="NCBI Taxonomy" id="2497861"/>
    <lineage>
        <taxon>Bacteria</taxon>
        <taxon>Pseudomonadati</taxon>
        <taxon>Pseudomonadota</taxon>
        <taxon>Gammaproteobacteria</taxon>
        <taxon>Oceanospirillales</taxon>
        <taxon>Halomonadaceae</taxon>
        <taxon>Billgrantia</taxon>
    </lineage>
</organism>
<keyword evidence="3" id="KW-1185">Reference proteome</keyword>
<keyword evidence="2" id="KW-0378">Hydrolase</keyword>
<dbReference type="GO" id="GO:0016787">
    <property type="term" value="F:hydrolase activity"/>
    <property type="evidence" value="ECO:0007669"/>
    <property type="project" value="UniProtKB-KW"/>
</dbReference>
<protein>
    <submittedName>
        <fullName evidence="2">Alpha/beta hydrolase</fullName>
    </submittedName>
</protein>
<evidence type="ECO:0000256" key="1">
    <source>
        <dbReference type="SAM" id="MobiDB-lite"/>
    </source>
</evidence>
<reference evidence="2 3" key="1">
    <citation type="submission" date="2019-01" db="EMBL/GenBank/DDBJ databases">
        <title>Complete genome of a denitifying bacterium Halomons sp. BC-M4-5.</title>
        <authorList>
            <person name="Wang L."/>
            <person name="Shao Z."/>
        </authorList>
    </citation>
    <scope>NUCLEOTIDE SEQUENCE [LARGE SCALE GENOMIC DNA]</scope>
    <source>
        <strain evidence="2 3">BC-M4-5</strain>
    </source>
</reference>
<dbReference type="OrthoDB" id="7170026at2"/>
<evidence type="ECO:0000313" key="2">
    <source>
        <dbReference type="EMBL" id="QHC50230.1"/>
    </source>
</evidence>
<evidence type="ECO:0000313" key="3">
    <source>
        <dbReference type="Proteomes" id="UP000464013"/>
    </source>
</evidence>
<name>A0A6I6SR09_9GAMM</name>
<accession>A0A6I6SR09</accession>
<dbReference type="EMBL" id="CP035042">
    <property type="protein sequence ID" value="QHC50230.1"/>
    <property type="molecule type" value="Genomic_DNA"/>
</dbReference>
<gene>
    <name evidence="2" type="ORF">EKK97_12405</name>
</gene>
<proteinExistence type="predicted"/>
<dbReference type="AlphaFoldDB" id="A0A6I6SR09"/>